<dbReference type="Proteomes" id="UP000799537">
    <property type="component" value="Unassembled WGS sequence"/>
</dbReference>
<organism evidence="1 2">
    <name type="scientific">Zasmidium cellare ATCC 36951</name>
    <dbReference type="NCBI Taxonomy" id="1080233"/>
    <lineage>
        <taxon>Eukaryota</taxon>
        <taxon>Fungi</taxon>
        <taxon>Dikarya</taxon>
        <taxon>Ascomycota</taxon>
        <taxon>Pezizomycotina</taxon>
        <taxon>Dothideomycetes</taxon>
        <taxon>Dothideomycetidae</taxon>
        <taxon>Mycosphaerellales</taxon>
        <taxon>Mycosphaerellaceae</taxon>
        <taxon>Zasmidium</taxon>
    </lineage>
</organism>
<dbReference type="GeneID" id="54568141"/>
<evidence type="ECO:0008006" key="3">
    <source>
        <dbReference type="Google" id="ProtNLM"/>
    </source>
</evidence>
<dbReference type="SUPFAM" id="SSF53167">
    <property type="entry name" value="Purine and uridine phosphorylases"/>
    <property type="match status" value="1"/>
</dbReference>
<reference evidence="1" key="1">
    <citation type="journal article" date="2020" name="Stud. Mycol.">
        <title>101 Dothideomycetes genomes: a test case for predicting lifestyles and emergence of pathogens.</title>
        <authorList>
            <person name="Haridas S."/>
            <person name="Albert R."/>
            <person name="Binder M."/>
            <person name="Bloem J."/>
            <person name="Labutti K."/>
            <person name="Salamov A."/>
            <person name="Andreopoulos B."/>
            <person name="Baker S."/>
            <person name="Barry K."/>
            <person name="Bills G."/>
            <person name="Bluhm B."/>
            <person name="Cannon C."/>
            <person name="Castanera R."/>
            <person name="Culley D."/>
            <person name="Daum C."/>
            <person name="Ezra D."/>
            <person name="Gonzalez J."/>
            <person name="Henrissat B."/>
            <person name="Kuo A."/>
            <person name="Liang C."/>
            <person name="Lipzen A."/>
            <person name="Lutzoni F."/>
            <person name="Magnuson J."/>
            <person name="Mondo S."/>
            <person name="Nolan M."/>
            <person name="Ohm R."/>
            <person name="Pangilinan J."/>
            <person name="Park H.-J."/>
            <person name="Ramirez L."/>
            <person name="Alfaro M."/>
            <person name="Sun H."/>
            <person name="Tritt A."/>
            <person name="Yoshinaga Y."/>
            <person name="Zwiers L.-H."/>
            <person name="Turgeon B."/>
            <person name="Goodwin S."/>
            <person name="Spatafora J."/>
            <person name="Crous P."/>
            <person name="Grigoriev I."/>
        </authorList>
    </citation>
    <scope>NUCLEOTIDE SEQUENCE</scope>
    <source>
        <strain evidence="1">ATCC 36951</strain>
    </source>
</reference>
<dbReference type="GO" id="GO:0003824">
    <property type="term" value="F:catalytic activity"/>
    <property type="evidence" value="ECO:0007669"/>
    <property type="project" value="InterPro"/>
</dbReference>
<dbReference type="Gene3D" id="3.40.50.1580">
    <property type="entry name" value="Nucleoside phosphorylase domain"/>
    <property type="match status" value="1"/>
</dbReference>
<name>A0A6A6BU44_ZASCE</name>
<dbReference type="RefSeq" id="XP_033659213.1">
    <property type="nucleotide sequence ID" value="XM_033814869.1"/>
</dbReference>
<keyword evidence="2" id="KW-1185">Reference proteome</keyword>
<dbReference type="InterPro" id="IPR053137">
    <property type="entry name" value="NLR-like"/>
</dbReference>
<evidence type="ECO:0000313" key="1">
    <source>
        <dbReference type="EMBL" id="KAF2158324.1"/>
    </source>
</evidence>
<dbReference type="GO" id="GO:0009116">
    <property type="term" value="P:nucleoside metabolic process"/>
    <property type="evidence" value="ECO:0007669"/>
    <property type="project" value="InterPro"/>
</dbReference>
<dbReference type="PANTHER" id="PTHR46082">
    <property type="entry name" value="ATP/GTP-BINDING PROTEIN-RELATED"/>
    <property type="match status" value="1"/>
</dbReference>
<dbReference type="InterPro" id="IPR035994">
    <property type="entry name" value="Nucleoside_phosphorylase_sf"/>
</dbReference>
<evidence type="ECO:0000313" key="2">
    <source>
        <dbReference type="Proteomes" id="UP000799537"/>
    </source>
</evidence>
<dbReference type="PANTHER" id="PTHR46082:SF6">
    <property type="entry name" value="AAA+ ATPASE DOMAIN-CONTAINING PROTEIN-RELATED"/>
    <property type="match status" value="1"/>
</dbReference>
<proteinExistence type="predicted"/>
<dbReference type="AlphaFoldDB" id="A0A6A6BU44"/>
<dbReference type="EMBL" id="ML993694">
    <property type="protein sequence ID" value="KAF2158324.1"/>
    <property type="molecule type" value="Genomic_DNA"/>
</dbReference>
<accession>A0A6A6BU44</accession>
<protein>
    <recommendedName>
        <fullName evidence="3">Nucleoside phosphorylase domain-containing protein</fullName>
    </recommendedName>
</protein>
<gene>
    <name evidence="1" type="ORF">M409DRAFT_61758</name>
</gene>
<sequence length="150" mass="17242">MLRKTLRLNRPQLVEDYYNQPEAVDNLYQADFAHDSEAADCVLCQQEVQNVVQRRPRYLRDAPDGFENAKFVRVRSDQFADYPTVHYGTIASADTLMKNGVEREETCRQVKMQRKADGLCFEMEAAGIVKSWPCLVVRSICDYSDSLLVP</sequence>
<dbReference type="OrthoDB" id="3847045at2759"/>